<evidence type="ECO:0000313" key="1">
    <source>
        <dbReference type="EMBL" id="AUW93349.1"/>
    </source>
</evidence>
<evidence type="ECO:0008006" key="3">
    <source>
        <dbReference type="Google" id="ProtNLM"/>
    </source>
</evidence>
<name>A0ABN5GYD0_9FIRM</name>
<dbReference type="Proteomes" id="UP000325292">
    <property type="component" value="Chromosome"/>
</dbReference>
<dbReference type="EMBL" id="CP019454">
    <property type="protein sequence ID" value="AUW93349.1"/>
    <property type="molecule type" value="Genomic_DNA"/>
</dbReference>
<organism evidence="1 2">
    <name type="scientific">Sulfobacillus thermotolerans</name>
    <dbReference type="NCBI Taxonomy" id="338644"/>
    <lineage>
        <taxon>Bacteria</taxon>
        <taxon>Bacillati</taxon>
        <taxon>Bacillota</taxon>
        <taxon>Clostridia</taxon>
        <taxon>Eubacteriales</taxon>
        <taxon>Clostridiales Family XVII. Incertae Sedis</taxon>
        <taxon>Sulfobacillus</taxon>
    </lineage>
</organism>
<keyword evidence="2" id="KW-1185">Reference proteome</keyword>
<reference evidence="1 2" key="1">
    <citation type="journal article" date="2019" name="Sci. Rep.">
        <title>Sulfobacillus thermotolerans: new insights into resistance and metabolic capacities of acidophilic chemolithotrophs.</title>
        <authorList>
            <person name="Panyushkina A.E."/>
            <person name="Babenko V.V."/>
            <person name="Nikitina A.S."/>
            <person name="Selezneva O.V."/>
            <person name="Tsaplina I.A."/>
            <person name="Letarova M.A."/>
            <person name="Kostryukova E.S."/>
            <person name="Letarov A.V."/>
        </authorList>
    </citation>
    <scope>NUCLEOTIDE SEQUENCE [LARGE SCALE GENOMIC DNA]</scope>
    <source>
        <strain evidence="1 2">Kr1</strain>
    </source>
</reference>
<proteinExistence type="predicted"/>
<accession>A0ABN5GYD0</accession>
<protein>
    <recommendedName>
        <fullName evidence="3">Lipoprotein</fullName>
    </recommendedName>
</protein>
<evidence type="ECO:0000313" key="2">
    <source>
        <dbReference type="Proteomes" id="UP000325292"/>
    </source>
</evidence>
<gene>
    <name evidence="1" type="ORF">BXT84_04760</name>
</gene>
<sequence length="113" mass="12823">MGTLAACAQEPLRLERGYVYWNMSVKTCEGTPVIAVDIIGRMPARLFMRLKNRGQCPKTYAEVFVAHALQYDADATEYQVLRDTGRYLVTIPDSLRTLQKVFETFKMLAATRA</sequence>